<gene>
    <name evidence="1" type="ORF">COLSTE_01705</name>
</gene>
<comment type="caution">
    <text evidence="1">The sequence shown here is derived from an EMBL/GenBank/DDBJ whole genome shotgun (WGS) entry which is preliminary data.</text>
</comment>
<keyword evidence="2" id="KW-1185">Reference proteome</keyword>
<name>B6GC83_9ACTN</name>
<evidence type="ECO:0000313" key="1">
    <source>
        <dbReference type="EMBL" id="EEA90110.1"/>
    </source>
</evidence>
<protein>
    <submittedName>
        <fullName evidence="1">Uncharacterized protein</fullName>
    </submittedName>
</protein>
<dbReference type="AlphaFoldDB" id="B6GC83"/>
<dbReference type="EMBL" id="ABXJ01000094">
    <property type="protein sequence ID" value="EEA90110.1"/>
    <property type="molecule type" value="Genomic_DNA"/>
</dbReference>
<reference evidence="1 2" key="1">
    <citation type="submission" date="2008-10" db="EMBL/GenBank/DDBJ databases">
        <title>Draft genome sequence of Collinsella stercoris (DSM 13279).</title>
        <authorList>
            <person name="Sudarsanam P."/>
            <person name="Ley R."/>
            <person name="Guruge J."/>
            <person name="Turnbaugh P.J."/>
            <person name="Mahowald M."/>
            <person name="Liep D."/>
            <person name="Gordon J."/>
        </authorList>
    </citation>
    <scope>NUCLEOTIDE SEQUENCE [LARGE SCALE GENOMIC DNA]</scope>
    <source>
        <strain evidence="1 2">DSM 13279</strain>
    </source>
</reference>
<accession>B6GC83</accession>
<reference evidence="1 2" key="2">
    <citation type="submission" date="2008-10" db="EMBL/GenBank/DDBJ databases">
        <authorList>
            <person name="Fulton L."/>
            <person name="Clifton S."/>
            <person name="Fulton B."/>
            <person name="Xu J."/>
            <person name="Minx P."/>
            <person name="Pepin K.H."/>
            <person name="Johnson M."/>
            <person name="Thiruvilangam P."/>
            <person name="Bhonagiri V."/>
            <person name="Nash W.E."/>
            <person name="Mardis E.R."/>
            <person name="Wilson R.K."/>
        </authorList>
    </citation>
    <scope>NUCLEOTIDE SEQUENCE [LARGE SCALE GENOMIC DNA]</scope>
    <source>
        <strain evidence="1 2">DSM 13279</strain>
    </source>
</reference>
<dbReference type="HOGENOM" id="CLU_3182476_0_0_11"/>
<sequence>MMRVTPQREEILYGNVTHRASINLRKLRYCEDTKDIPAQKMHAPDL</sequence>
<organism evidence="1 2">
    <name type="scientific">Collinsella stercoris DSM 13279</name>
    <dbReference type="NCBI Taxonomy" id="445975"/>
    <lineage>
        <taxon>Bacteria</taxon>
        <taxon>Bacillati</taxon>
        <taxon>Actinomycetota</taxon>
        <taxon>Coriobacteriia</taxon>
        <taxon>Coriobacteriales</taxon>
        <taxon>Coriobacteriaceae</taxon>
        <taxon>Collinsella</taxon>
    </lineage>
</organism>
<proteinExistence type="predicted"/>
<dbReference type="Proteomes" id="UP000003560">
    <property type="component" value="Unassembled WGS sequence"/>
</dbReference>
<evidence type="ECO:0000313" key="2">
    <source>
        <dbReference type="Proteomes" id="UP000003560"/>
    </source>
</evidence>